<keyword evidence="4" id="KW-1185">Reference proteome</keyword>
<proteinExistence type="inferred from homology"/>
<sequence>MRSLEHGTAFYSGLVTCGSVWSCPVCAARIQERRRLEIEQAISWAESLGLVCVLVTFTFPHSIADRLEDLILRQRDAFKRLRSGRAWMNVKPVGLIRSLELTYSDRNGWHPHTHELWFCEPDSVPSQSSLSRLWETACVRAGLLDPADFLKVAAFLVHGVDVKRDMTCGDYLAKQDDSRSWGFSHEIAKATSKAGRRKGFHPHHLLVRKAAGDDALFLEYHKAMKGARQLFWSPGLKARVGLLDLSDEVIADESRDPADLLAHVLDDAWRIVRNNDAHAELLDAAETGGAPAVRSLLVSLGYDPTAARTAGEQPGEPS</sequence>
<reference evidence="3 4" key="1">
    <citation type="submission" date="2024-09" db="EMBL/GenBank/DDBJ databases">
        <authorList>
            <person name="Sun Q."/>
            <person name="Mori K."/>
        </authorList>
    </citation>
    <scope>NUCLEOTIDE SEQUENCE [LARGE SCALE GENOMIC DNA]</scope>
    <source>
        <strain evidence="3 4">JCM 9767</strain>
    </source>
</reference>
<name>A0ABV5LMC8_9ACTN</name>
<comment type="caution">
    <text evidence="3">The sequence shown here is derived from an EMBL/GenBank/DDBJ whole genome shotgun (WGS) entry which is preliminary data.</text>
</comment>
<dbReference type="Pfam" id="PF01446">
    <property type="entry name" value="Rep_1"/>
    <property type="match status" value="1"/>
</dbReference>
<evidence type="ECO:0000256" key="2">
    <source>
        <dbReference type="ARBA" id="ARBA00022705"/>
    </source>
</evidence>
<evidence type="ECO:0000313" key="3">
    <source>
        <dbReference type="EMBL" id="MFB9353042.1"/>
    </source>
</evidence>
<evidence type="ECO:0000313" key="4">
    <source>
        <dbReference type="Proteomes" id="UP001589753"/>
    </source>
</evidence>
<dbReference type="RefSeq" id="WP_380957822.1">
    <property type="nucleotide sequence ID" value="NZ_JBHMDI010000287.1"/>
</dbReference>
<organism evidence="3 4">
    <name type="scientific">Streptomyces heliomycini</name>
    <dbReference type="NCBI Taxonomy" id="284032"/>
    <lineage>
        <taxon>Bacteria</taxon>
        <taxon>Bacillati</taxon>
        <taxon>Actinomycetota</taxon>
        <taxon>Actinomycetes</taxon>
        <taxon>Kitasatosporales</taxon>
        <taxon>Streptomycetaceae</taxon>
        <taxon>Streptomyces</taxon>
    </lineage>
</organism>
<dbReference type="EMBL" id="JBHMDI010000287">
    <property type="protein sequence ID" value="MFB9353042.1"/>
    <property type="molecule type" value="Genomic_DNA"/>
</dbReference>
<comment type="similarity">
    <text evidence="1">Belongs to the Gram-positive plasmids replication protein type 1 family.</text>
</comment>
<accession>A0ABV5LMC8</accession>
<keyword evidence="2" id="KW-0235">DNA replication</keyword>
<protein>
    <submittedName>
        <fullName evidence="3">Protein rep</fullName>
    </submittedName>
</protein>
<dbReference type="InterPro" id="IPR000989">
    <property type="entry name" value="Rep"/>
</dbReference>
<dbReference type="Proteomes" id="UP001589753">
    <property type="component" value="Unassembled WGS sequence"/>
</dbReference>
<gene>
    <name evidence="3" type="ORF">ACFFUA_37585</name>
</gene>
<evidence type="ECO:0000256" key="1">
    <source>
        <dbReference type="ARBA" id="ARBA00008909"/>
    </source>
</evidence>